<evidence type="ECO:0000313" key="2">
    <source>
        <dbReference type="EMBL" id="SFR51608.1"/>
    </source>
</evidence>
<evidence type="ECO:0000313" key="3">
    <source>
        <dbReference type="Proteomes" id="UP000199658"/>
    </source>
</evidence>
<dbReference type="SUPFAM" id="SSF54593">
    <property type="entry name" value="Glyoxalase/Bleomycin resistance protein/Dihydroxybiphenyl dioxygenase"/>
    <property type="match status" value="1"/>
</dbReference>
<gene>
    <name evidence="2" type="ORF">SAMN04488002_2759</name>
</gene>
<sequence length="117" mass="13160">MAVEKVGFVGFRSTDLEALREIFEEGLEMVPTDTSPDQVGYLLSDGTRLEAYGYANAFHSFFTTGPVVGFSVPDFQRSWERLTRIGVEQLTEIQSEDDRHWVHFRLPDGTVAELVGS</sequence>
<accession>A0A1I6HB17</accession>
<dbReference type="RefSeq" id="WP_090217823.1">
    <property type="nucleotide sequence ID" value="NZ_FOYO01000001.1"/>
</dbReference>
<reference evidence="3" key="1">
    <citation type="submission" date="2016-10" db="EMBL/GenBank/DDBJ databases">
        <authorList>
            <person name="Varghese N."/>
            <person name="Submissions S."/>
        </authorList>
    </citation>
    <scope>NUCLEOTIDE SEQUENCE [LARGE SCALE GENOMIC DNA]</scope>
    <source>
        <strain evidence="3">DSM 26921</strain>
    </source>
</reference>
<dbReference type="InterPro" id="IPR029068">
    <property type="entry name" value="Glyas_Bleomycin-R_OHBP_Dase"/>
</dbReference>
<evidence type="ECO:0000259" key="1">
    <source>
        <dbReference type="PROSITE" id="PS51819"/>
    </source>
</evidence>
<dbReference type="PROSITE" id="PS51819">
    <property type="entry name" value="VOC"/>
    <property type="match status" value="1"/>
</dbReference>
<dbReference type="Gene3D" id="3.10.180.10">
    <property type="entry name" value="2,3-Dihydroxybiphenyl 1,2-Dioxygenase, domain 1"/>
    <property type="match status" value="1"/>
</dbReference>
<dbReference type="OrthoDB" id="9799428at2"/>
<proteinExistence type="predicted"/>
<dbReference type="InterPro" id="IPR037523">
    <property type="entry name" value="VOC_core"/>
</dbReference>
<dbReference type="AlphaFoldDB" id="A0A1I6HB17"/>
<dbReference type="Proteomes" id="UP000199658">
    <property type="component" value="Unassembled WGS sequence"/>
</dbReference>
<name>A0A1I6HB17_9RHOB</name>
<protein>
    <recommendedName>
        <fullName evidence="1">VOC domain-containing protein</fullName>
    </recommendedName>
</protein>
<organism evidence="2 3">
    <name type="scientific">Litoreibacter janthinus</name>
    <dbReference type="NCBI Taxonomy" id="670154"/>
    <lineage>
        <taxon>Bacteria</taxon>
        <taxon>Pseudomonadati</taxon>
        <taxon>Pseudomonadota</taxon>
        <taxon>Alphaproteobacteria</taxon>
        <taxon>Rhodobacterales</taxon>
        <taxon>Roseobacteraceae</taxon>
        <taxon>Litoreibacter</taxon>
    </lineage>
</organism>
<keyword evidence="3" id="KW-1185">Reference proteome</keyword>
<dbReference type="EMBL" id="FOYO01000001">
    <property type="protein sequence ID" value="SFR51608.1"/>
    <property type="molecule type" value="Genomic_DNA"/>
</dbReference>
<feature type="domain" description="VOC" evidence="1">
    <location>
        <begin position="5"/>
        <end position="117"/>
    </location>
</feature>